<proteinExistence type="predicted"/>
<feature type="domain" description="Endonuclease GajA/Old nuclease/RecF-like AAA" evidence="1">
    <location>
        <begin position="1"/>
        <end position="334"/>
    </location>
</feature>
<dbReference type="EMBL" id="FPAG01000005">
    <property type="protein sequence ID" value="SFS84643.1"/>
    <property type="molecule type" value="Genomic_DNA"/>
</dbReference>
<protein>
    <submittedName>
        <fullName evidence="3">Putative ATP-dependent endonuclease of the OLD family</fullName>
    </submittedName>
</protein>
<dbReference type="Pfam" id="PF13175">
    <property type="entry name" value="AAA_15"/>
    <property type="match status" value="1"/>
</dbReference>
<dbReference type="AlphaFoldDB" id="A0A1I6T659"/>
<evidence type="ECO:0000259" key="1">
    <source>
        <dbReference type="Pfam" id="PF13175"/>
    </source>
</evidence>
<dbReference type="OrthoDB" id="9792800at2"/>
<dbReference type="InterPro" id="IPR051396">
    <property type="entry name" value="Bact_Antivir_Def_Nuclease"/>
</dbReference>
<dbReference type="RefSeq" id="WP_074978426.1">
    <property type="nucleotide sequence ID" value="NZ_FPAG01000005.1"/>
</dbReference>
<reference evidence="3 4" key="1">
    <citation type="submission" date="2016-10" db="EMBL/GenBank/DDBJ databases">
        <authorList>
            <person name="de Groot N.N."/>
        </authorList>
    </citation>
    <scope>NUCLEOTIDE SEQUENCE [LARGE SCALE GENOMIC DNA]</scope>
    <source>
        <strain evidence="3 4">CGMCC 1.6114</strain>
    </source>
</reference>
<evidence type="ECO:0000259" key="2">
    <source>
        <dbReference type="Pfam" id="PF20469"/>
    </source>
</evidence>
<dbReference type="InterPro" id="IPR034139">
    <property type="entry name" value="TOPRIM_OLD"/>
</dbReference>
<dbReference type="SUPFAM" id="SSF52540">
    <property type="entry name" value="P-loop containing nucleoside triphosphate hydrolases"/>
    <property type="match status" value="1"/>
</dbReference>
<dbReference type="Pfam" id="PF20469">
    <property type="entry name" value="OLD-like_TOPRIM"/>
    <property type="match status" value="1"/>
</dbReference>
<dbReference type="CDD" id="cd01026">
    <property type="entry name" value="TOPRIM_OLD"/>
    <property type="match status" value="1"/>
</dbReference>
<dbReference type="PANTHER" id="PTHR43581">
    <property type="entry name" value="ATP/GTP PHOSPHATASE"/>
    <property type="match status" value="1"/>
</dbReference>
<dbReference type="InterPro" id="IPR041685">
    <property type="entry name" value="AAA_GajA/Old/RecF-like"/>
</dbReference>
<evidence type="ECO:0000313" key="3">
    <source>
        <dbReference type="EMBL" id="SFS84643.1"/>
    </source>
</evidence>
<dbReference type="GO" id="GO:0004519">
    <property type="term" value="F:endonuclease activity"/>
    <property type="evidence" value="ECO:0007669"/>
    <property type="project" value="UniProtKB-KW"/>
</dbReference>
<name>A0A1I6T659_9FLAO</name>
<dbReference type="Gene3D" id="3.40.50.300">
    <property type="entry name" value="P-loop containing nucleotide triphosphate hydrolases"/>
    <property type="match status" value="1"/>
</dbReference>
<feature type="domain" description="OLD protein-like TOPRIM" evidence="2">
    <location>
        <begin position="380"/>
        <end position="449"/>
    </location>
</feature>
<keyword evidence="3" id="KW-0378">Hydrolase</keyword>
<sequence>MHLSTLKLWNFRKYGRPDFDLETPHLVVPFKNGLNVLIGENDSGKTAILDAIKLVLKTHAYEWIKVEKEDFFEGESKLRIELFFKGLSSEEAKNFIEWLGWEGEGEKASPVLRLIYEVEIRDNRIIPTDIKAGMDDVGYPLNAEARSYLKTTYLKALRDADTELIAKKNSRVSQILQGHSLFKEDVGNPHPFTNWFSGVNEQIKDWFEDDNHEDGQQSNKAQIKDVIDKFLQDFISEAIGSKLNLTNPDIKSILEKVSIGIEGSKNLGLGTMNRLFMATELLHLKRDWNGLKLCLIEELEAHLHPQAQMKVVESIQRETENVQFILTTHSPNLASKVPIENLIICKEDKVFSLDKGMTKLDEKNLKYLKRFLDVTKSNLFFSKGVIIVEGWAEEIIIPELAKKLGYDLTKYEVSIVNVGSTAYLPFAKIFLRADDTIMNIPVAIVTDLDVRPKSDGTFDDVEQANKEARIRANLGDIANTKLILNIAKEWTLEWCLFKSDSVSELFKQAVSRVHSRTKSFKYSEDDGWHLGFEQTLITKLSKAKGNLDKVAVANEFAELISSNDFVLDKNDEYISYLIDAIRHTCRIEHED</sequence>
<accession>A0A1I6T659</accession>
<keyword evidence="3" id="KW-0255">Endonuclease</keyword>
<evidence type="ECO:0000313" key="4">
    <source>
        <dbReference type="Proteomes" id="UP000183209"/>
    </source>
</evidence>
<dbReference type="PANTHER" id="PTHR43581:SF4">
    <property type="entry name" value="ATP_GTP PHOSPHATASE"/>
    <property type="match status" value="1"/>
</dbReference>
<dbReference type="InterPro" id="IPR027417">
    <property type="entry name" value="P-loop_NTPase"/>
</dbReference>
<keyword evidence="3" id="KW-0540">Nuclease</keyword>
<dbReference type="Proteomes" id="UP000183209">
    <property type="component" value="Unassembled WGS sequence"/>
</dbReference>
<organism evidence="3 4">
    <name type="scientific">Zhouia amylolytica</name>
    <dbReference type="NCBI Taxonomy" id="376730"/>
    <lineage>
        <taxon>Bacteria</taxon>
        <taxon>Pseudomonadati</taxon>
        <taxon>Bacteroidota</taxon>
        <taxon>Flavobacteriia</taxon>
        <taxon>Flavobacteriales</taxon>
        <taxon>Flavobacteriaceae</taxon>
        <taxon>Zhouia</taxon>
    </lineage>
</organism>
<gene>
    <name evidence="3" type="ORF">SAMN04487906_1878</name>
</gene>